<accession>A0A9W4XMC1</accession>
<organism evidence="1 2">
    <name type="scientific">Periconia digitata</name>
    <dbReference type="NCBI Taxonomy" id="1303443"/>
    <lineage>
        <taxon>Eukaryota</taxon>
        <taxon>Fungi</taxon>
        <taxon>Dikarya</taxon>
        <taxon>Ascomycota</taxon>
        <taxon>Pezizomycotina</taxon>
        <taxon>Dothideomycetes</taxon>
        <taxon>Pleosporomycetidae</taxon>
        <taxon>Pleosporales</taxon>
        <taxon>Massarineae</taxon>
        <taxon>Periconiaceae</taxon>
        <taxon>Periconia</taxon>
    </lineage>
</organism>
<dbReference type="AlphaFoldDB" id="A0A9W4XMC1"/>
<name>A0A9W4XMC1_9PLEO</name>
<evidence type="ECO:0000313" key="1">
    <source>
        <dbReference type="EMBL" id="CAI6337234.1"/>
    </source>
</evidence>
<reference evidence="1" key="1">
    <citation type="submission" date="2023-01" db="EMBL/GenBank/DDBJ databases">
        <authorList>
            <person name="Van Ghelder C."/>
            <person name="Rancurel C."/>
        </authorList>
    </citation>
    <scope>NUCLEOTIDE SEQUENCE</scope>
    <source>
        <strain evidence="1">CNCM I-4278</strain>
    </source>
</reference>
<evidence type="ECO:0000313" key="2">
    <source>
        <dbReference type="Proteomes" id="UP001152607"/>
    </source>
</evidence>
<keyword evidence="2" id="KW-1185">Reference proteome</keyword>
<dbReference type="EMBL" id="CAOQHR010000007">
    <property type="protein sequence ID" value="CAI6337234.1"/>
    <property type="molecule type" value="Genomic_DNA"/>
</dbReference>
<gene>
    <name evidence="1" type="ORF">PDIGIT_LOCUS10343</name>
</gene>
<dbReference type="Proteomes" id="UP001152607">
    <property type="component" value="Unassembled WGS sequence"/>
</dbReference>
<comment type="caution">
    <text evidence="1">The sequence shown here is derived from an EMBL/GenBank/DDBJ whole genome shotgun (WGS) entry which is preliminary data.</text>
</comment>
<protein>
    <submittedName>
        <fullName evidence="1">Uncharacterized protein</fullName>
    </submittedName>
</protein>
<proteinExistence type="predicted"/>
<sequence length="82" mass="9533">MPTGEIPLRKVCRLSIHFAISASSMIIRLSLSFLFRRGILNRPLTKHQLSGVSTRVIYMYRAIIYRAILHARRHRGCDLRAR</sequence>